<dbReference type="Proteomes" id="UP000001095">
    <property type="component" value="Unassembled WGS sequence"/>
</dbReference>
<dbReference type="HOGENOM" id="CLU_113319_1_4_5"/>
<organism evidence="11 12">
    <name type="scientific">Afipia clevelandensis ATCC 49720</name>
    <dbReference type="NCBI Taxonomy" id="883079"/>
    <lineage>
        <taxon>Bacteria</taxon>
        <taxon>Pseudomonadati</taxon>
        <taxon>Pseudomonadota</taxon>
        <taxon>Alphaproteobacteria</taxon>
        <taxon>Hyphomicrobiales</taxon>
        <taxon>Nitrobacteraceae</taxon>
        <taxon>Afipia</taxon>
    </lineage>
</organism>
<dbReference type="Pfam" id="PF01402">
    <property type="entry name" value="RHH_1"/>
    <property type="match status" value="1"/>
</dbReference>
<keyword evidence="12" id="KW-1185">Reference proteome</keyword>
<dbReference type="GO" id="GO:0010045">
    <property type="term" value="P:response to nickel cation"/>
    <property type="evidence" value="ECO:0007669"/>
    <property type="project" value="InterPro"/>
</dbReference>
<dbReference type="AlphaFoldDB" id="K8PP68"/>
<evidence type="ECO:0000256" key="1">
    <source>
        <dbReference type="ARBA" id="ARBA00008478"/>
    </source>
</evidence>
<evidence type="ECO:0000256" key="7">
    <source>
        <dbReference type="ARBA" id="ARBA00024723"/>
    </source>
</evidence>
<evidence type="ECO:0000256" key="4">
    <source>
        <dbReference type="ARBA" id="ARBA00023015"/>
    </source>
</evidence>
<dbReference type="EMBL" id="AGWY01000001">
    <property type="protein sequence ID" value="EKS42619.1"/>
    <property type="molecule type" value="Genomic_DNA"/>
</dbReference>
<dbReference type="InterPro" id="IPR010985">
    <property type="entry name" value="Ribbon_hlx_hlx"/>
</dbReference>
<evidence type="ECO:0000256" key="6">
    <source>
        <dbReference type="ARBA" id="ARBA00023163"/>
    </source>
</evidence>
<dbReference type="CDD" id="cd22231">
    <property type="entry name" value="RHH_NikR_HicB-like"/>
    <property type="match status" value="1"/>
</dbReference>
<dbReference type="Gene3D" id="1.10.1220.10">
    <property type="entry name" value="Met repressor-like"/>
    <property type="match status" value="1"/>
</dbReference>
<dbReference type="PANTHER" id="PTHR34719">
    <property type="entry name" value="NICKEL-RESPONSIVE REGULATOR"/>
    <property type="match status" value="1"/>
</dbReference>
<keyword evidence="2 8" id="KW-0533">Nickel</keyword>
<feature type="domain" description="Ribbon-helix-helix protein CopG" evidence="9">
    <location>
        <begin position="3"/>
        <end position="37"/>
    </location>
</feature>
<protein>
    <recommendedName>
        <fullName evidence="8">Putative nickel-responsive regulator</fullName>
    </recommendedName>
</protein>
<evidence type="ECO:0000256" key="5">
    <source>
        <dbReference type="ARBA" id="ARBA00023125"/>
    </source>
</evidence>
<evidence type="ECO:0000256" key="3">
    <source>
        <dbReference type="ARBA" id="ARBA00022723"/>
    </source>
</evidence>
<dbReference type="InterPro" id="IPR022988">
    <property type="entry name" value="Ni_resp_reg_NikR"/>
</dbReference>
<evidence type="ECO:0000256" key="2">
    <source>
        <dbReference type="ARBA" id="ARBA00022596"/>
    </source>
</evidence>
<feature type="binding site" evidence="8">
    <location>
        <position position="89"/>
    </location>
    <ligand>
        <name>Ni(2+)</name>
        <dbReference type="ChEBI" id="CHEBI:49786"/>
    </ligand>
</feature>
<dbReference type="InterPro" id="IPR014160">
    <property type="entry name" value="Nickel_NikR_proteobac"/>
</dbReference>
<dbReference type="Pfam" id="PF08753">
    <property type="entry name" value="NikR_C"/>
    <property type="match status" value="1"/>
</dbReference>
<dbReference type="InterPro" id="IPR027271">
    <property type="entry name" value="Acetolactate_synth/TF_NikR_C"/>
</dbReference>
<dbReference type="InterPro" id="IPR045865">
    <property type="entry name" value="ACT-like_dom_sf"/>
</dbReference>
<dbReference type="InterPro" id="IPR014864">
    <property type="entry name" value="TF_NikR_Ni-bd_C"/>
</dbReference>
<comment type="function">
    <text evidence="8">Transcriptional regulator.</text>
</comment>
<evidence type="ECO:0000259" key="10">
    <source>
        <dbReference type="Pfam" id="PF08753"/>
    </source>
</evidence>
<keyword evidence="3 8" id="KW-0479">Metal-binding</keyword>
<reference evidence="11 12" key="1">
    <citation type="submission" date="2012-04" db="EMBL/GenBank/DDBJ databases">
        <title>The Genome Sequence of Afipia clevelandensis ATCC 49720.</title>
        <authorList>
            <consortium name="The Broad Institute Genome Sequencing Platform"/>
            <person name="Earl A."/>
            <person name="Ward D."/>
            <person name="Feldgarden M."/>
            <person name="Gevers D."/>
            <person name="Huys G."/>
            <person name="Walker B."/>
            <person name="Young S.K."/>
            <person name="Zeng Q."/>
            <person name="Gargeya S."/>
            <person name="Fitzgerald M."/>
            <person name="Haas B."/>
            <person name="Abouelleil A."/>
            <person name="Alvarado L."/>
            <person name="Arachchi H.M."/>
            <person name="Berlin A."/>
            <person name="Chapman S.B."/>
            <person name="Goldberg J."/>
            <person name="Griggs A."/>
            <person name="Gujja S."/>
            <person name="Hansen M."/>
            <person name="Howarth C."/>
            <person name="Imamovic A."/>
            <person name="Larimer J."/>
            <person name="McCowen C."/>
            <person name="Montmayeur A."/>
            <person name="Murphy C."/>
            <person name="Neiman D."/>
            <person name="Pearson M."/>
            <person name="Priest M."/>
            <person name="Roberts A."/>
            <person name="Saif S."/>
            <person name="Shea T."/>
            <person name="Sisk P."/>
            <person name="Sykes S."/>
            <person name="Wortman J."/>
            <person name="Nusbaum C."/>
            <person name="Birren B."/>
        </authorList>
    </citation>
    <scope>NUCLEOTIDE SEQUENCE [LARGE SCALE GENOMIC DNA]</scope>
    <source>
        <strain evidence="11 12">ATCC 49720</strain>
    </source>
</reference>
<dbReference type="PATRIC" id="fig|883079.3.peg.170"/>
<comment type="caution">
    <text evidence="11">The sequence shown here is derived from an EMBL/GenBank/DDBJ whole genome shotgun (WGS) entry which is preliminary data.</text>
</comment>
<feature type="binding site" evidence="8">
    <location>
        <position position="97"/>
    </location>
    <ligand>
        <name>Ni(2+)</name>
        <dbReference type="ChEBI" id="CHEBI:49786"/>
    </ligand>
</feature>
<dbReference type="Gene3D" id="3.30.70.1150">
    <property type="entry name" value="ACT-like. Chain A, domain 2"/>
    <property type="match status" value="1"/>
</dbReference>
<dbReference type="NCBIfam" id="NF002815">
    <property type="entry name" value="PRK02967.1"/>
    <property type="match status" value="1"/>
</dbReference>
<dbReference type="HAMAP" id="MF_00476">
    <property type="entry name" value="NikR"/>
    <property type="match status" value="1"/>
</dbReference>
<proteinExistence type="inferred from homology"/>
<dbReference type="RefSeq" id="WP_002711028.1">
    <property type="nucleotide sequence ID" value="NZ_KB375281.1"/>
</dbReference>
<name>K8PP68_9BRAD</name>
<evidence type="ECO:0000256" key="8">
    <source>
        <dbReference type="HAMAP-Rule" id="MF_00476"/>
    </source>
</evidence>
<dbReference type="GO" id="GO:0003677">
    <property type="term" value="F:DNA binding"/>
    <property type="evidence" value="ECO:0007669"/>
    <property type="project" value="UniProtKB-KW"/>
</dbReference>
<dbReference type="NCBIfam" id="NF003381">
    <property type="entry name" value="PRK04460.1"/>
    <property type="match status" value="1"/>
</dbReference>
<dbReference type="SUPFAM" id="SSF47598">
    <property type="entry name" value="Ribbon-helix-helix"/>
    <property type="match status" value="1"/>
</dbReference>
<dbReference type="GO" id="GO:0003700">
    <property type="term" value="F:DNA-binding transcription factor activity"/>
    <property type="evidence" value="ECO:0007669"/>
    <property type="project" value="UniProtKB-UniRule"/>
</dbReference>
<comment type="function">
    <text evidence="7">Transcriptional repressor of the nikABCDE operon. Is active in the presence of excessive concentrations of intracellular nickel.</text>
</comment>
<feature type="binding site" evidence="8">
    <location>
        <position position="78"/>
    </location>
    <ligand>
        <name>Ni(2+)</name>
        <dbReference type="ChEBI" id="CHEBI:49786"/>
    </ligand>
</feature>
<dbReference type="NCBIfam" id="TIGR02793">
    <property type="entry name" value="nikR"/>
    <property type="match status" value="1"/>
</dbReference>
<evidence type="ECO:0000313" key="12">
    <source>
        <dbReference type="Proteomes" id="UP000001095"/>
    </source>
</evidence>
<dbReference type="PANTHER" id="PTHR34719:SF2">
    <property type="entry name" value="NICKEL-RESPONSIVE REGULATOR"/>
    <property type="match status" value="1"/>
</dbReference>
<comment type="cofactor">
    <cofactor evidence="8">
        <name>Ni(2+)</name>
        <dbReference type="ChEBI" id="CHEBI:49786"/>
    </cofactor>
    <text evidence="8">Binds 1 nickel ion per subunit.</text>
</comment>
<comment type="similarity">
    <text evidence="1 8">Belongs to the transcriptional regulatory CopG/NikR family.</text>
</comment>
<dbReference type="OrthoDB" id="9806294at2"/>
<evidence type="ECO:0000259" key="9">
    <source>
        <dbReference type="Pfam" id="PF01402"/>
    </source>
</evidence>
<dbReference type="InterPro" id="IPR013321">
    <property type="entry name" value="Arc_rbn_hlx_hlx"/>
</dbReference>
<feature type="domain" description="Transcription factor NikR nickel binding C-terminal" evidence="10">
    <location>
        <begin position="55"/>
        <end position="131"/>
    </location>
</feature>
<evidence type="ECO:0000313" key="11">
    <source>
        <dbReference type="EMBL" id="EKS42619.1"/>
    </source>
</evidence>
<feature type="binding site" evidence="8">
    <location>
        <position position="91"/>
    </location>
    <ligand>
        <name>Ni(2+)</name>
        <dbReference type="ChEBI" id="CHEBI:49786"/>
    </ligand>
</feature>
<keyword evidence="5 8" id="KW-0238">DNA-binding</keyword>
<sequence length="151" mass="16822">MQRVTITLDDDLMVELDRMIAQHGYQNRSEAIRDFARAGMQQAAQDAGQAGGDCVAALVYVYDHAARDLSSRLVNNFHHHHDLSLATLHVHLDNDNCMEITALKGKTSEVQHLAEHVIAERGVRYGRVVMIPTDPGAKPSAARKKHSHRHT</sequence>
<dbReference type="GO" id="GO:0016151">
    <property type="term" value="F:nickel cation binding"/>
    <property type="evidence" value="ECO:0007669"/>
    <property type="project" value="UniProtKB-UniRule"/>
</dbReference>
<accession>K8PP68</accession>
<keyword evidence="6 8" id="KW-0804">Transcription</keyword>
<keyword evidence="4 8" id="KW-0805">Transcription regulation</keyword>
<gene>
    <name evidence="11" type="ORF">HMPREF9696_00162</name>
</gene>
<dbReference type="InterPro" id="IPR002145">
    <property type="entry name" value="CopG"/>
</dbReference>
<dbReference type="SUPFAM" id="SSF55021">
    <property type="entry name" value="ACT-like"/>
    <property type="match status" value="1"/>
</dbReference>
<dbReference type="InterPro" id="IPR050192">
    <property type="entry name" value="CopG/NikR_regulator"/>
</dbReference>